<dbReference type="PRINTS" id="PR00081">
    <property type="entry name" value="GDHRDH"/>
</dbReference>
<evidence type="ECO:0000313" key="5">
    <source>
        <dbReference type="EMBL" id="WYJ91987.1"/>
    </source>
</evidence>
<dbReference type="RefSeq" id="WP_086348969.1">
    <property type="nucleotide sequence ID" value="NZ_CP147247.1"/>
</dbReference>
<reference evidence="5" key="3">
    <citation type="submission" date="2024-03" db="EMBL/GenBank/DDBJ databases">
        <title>The Genome Sequence of Enterococcus sp. DIV0242b.</title>
        <authorList>
            <consortium name="The Broad Institute Genomics Platform"/>
            <consortium name="The Broad Institute Microbial Omics Core"/>
            <consortium name="The Broad Institute Genomic Center for Infectious Diseases"/>
            <person name="Earl A."/>
            <person name="Manson A."/>
            <person name="Gilmore M."/>
            <person name="Schwartman J."/>
            <person name="Shea T."/>
            <person name="Abouelleil A."/>
            <person name="Cao P."/>
            <person name="Chapman S."/>
            <person name="Cusick C."/>
            <person name="Young S."/>
            <person name="Neafsey D."/>
            <person name="Nusbaum C."/>
            <person name="Birren B."/>
        </authorList>
    </citation>
    <scope>NUCLEOTIDE SEQUENCE</scope>
    <source>
        <strain evidence="5">9E7_DIV0242</strain>
    </source>
</reference>
<evidence type="ECO:0000313" key="4">
    <source>
        <dbReference type="EMBL" id="OTP15674.1"/>
    </source>
</evidence>
<dbReference type="AlphaFoldDB" id="A0A242K641"/>
<reference evidence="5" key="2">
    <citation type="submission" date="2017-05" db="EMBL/GenBank/DDBJ databases">
        <authorList>
            <consortium name="The Broad Institute Genomics Platform"/>
            <consortium name="The Broad Institute Genomic Center for Infectious Diseases"/>
            <person name="Earl A."/>
            <person name="Manson A."/>
            <person name="Schwartman J."/>
            <person name="Gilmore M."/>
            <person name="Abouelleil A."/>
            <person name="Cao P."/>
            <person name="Chapman S."/>
            <person name="Cusick C."/>
            <person name="Shea T."/>
            <person name="Young S."/>
            <person name="Neafsey D."/>
            <person name="Nusbaum C."/>
            <person name="Birren B."/>
        </authorList>
    </citation>
    <scope>NUCLEOTIDE SEQUENCE</scope>
    <source>
        <strain evidence="5">9E7_DIV0242</strain>
    </source>
</reference>
<reference evidence="4" key="1">
    <citation type="submission" date="2017-05" db="EMBL/GenBank/DDBJ databases">
        <title>The Genome Sequence of Enterococcus sp. 9E7_DIV0242.</title>
        <authorList>
            <consortium name="The Broad Institute Genomics Platform"/>
            <consortium name="The Broad Institute Genomic Center for Infectious Diseases"/>
            <person name="Earl A."/>
            <person name="Manson A."/>
            <person name="Schwartman J."/>
            <person name="Gilmore M."/>
            <person name="Abouelleil A."/>
            <person name="Cao P."/>
            <person name="Chapman S."/>
            <person name="Cusick C."/>
            <person name="Shea T."/>
            <person name="Young S."/>
            <person name="Neafsey D."/>
            <person name="Nusbaum C."/>
            <person name="Birren B."/>
        </authorList>
    </citation>
    <scope>NUCLEOTIDE SEQUENCE [LARGE SCALE GENOMIC DNA]</scope>
    <source>
        <strain evidence="4">9E7_DIV0242</strain>
    </source>
</reference>
<dbReference type="Gene3D" id="3.40.50.720">
    <property type="entry name" value="NAD(P)-binding Rossmann-like Domain"/>
    <property type="match status" value="1"/>
</dbReference>
<evidence type="ECO:0000256" key="1">
    <source>
        <dbReference type="ARBA" id="ARBA00006484"/>
    </source>
</evidence>
<sequence>MTQTVFITGASSGIGREAVYYFIERGWQVIAGMRKPELATELKNHERLLLVRCDVTDEYSIKQAVQQGIAKFKQINVLVNNAGYYLFGPLEEASDKQIKQQLDTNLLGVINMTKECIPHFRKQWSGRIINISSIAGRTSLPMQSVYHATKWGIEGLTESLQYELKPFNIKMKLIEPGVIRTDFYERSMQTTALKGEYERQGKTIKANVVANGEKGSLPKGVAEVIFKAATDRRRKLRYTVGKSRQLIHLRSLMPLPMYQSLVGRIMLQRS</sequence>
<dbReference type="PANTHER" id="PTHR43976">
    <property type="entry name" value="SHORT CHAIN DEHYDROGENASE"/>
    <property type="match status" value="1"/>
</dbReference>
<dbReference type="EMBL" id="NGMM01000003">
    <property type="protein sequence ID" value="OTP15674.1"/>
    <property type="molecule type" value="Genomic_DNA"/>
</dbReference>
<dbReference type="InterPro" id="IPR036291">
    <property type="entry name" value="NAD(P)-bd_dom_sf"/>
</dbReference>
<dbReference type="Pfam" id="PF00106">
    <property type="entry name" value="adh_short"/>
    <property type="match status" value="1"/>
</dbReference>
<keyword evidence="6" id="KW-1185">Reference proteome</keyword>
<dbReference type="InterPro" id="IPR002347">
    <property type="entry name" value="SDR_fam"/>
</dbReference>
<evidence type="ECO:0000256" key="2">
    <source>
        <dbReference type="ARBA" id="ARBA00023002"/>
    </source>
</evidence>
<gene>
    <name evidence="4" type="ORF">A5888_001888</name>
    <name evidence="5" type="ORF">A5888_003760</name>
</gene>
<proteinExistence type="inferred from homology"/>
<name>A0A242K641_9ENTE</name>
<organism evidence="4">
    <name type="scientific">Candidatus Enterococcus clewellii</name>
    <dbReference type="NCBI Taxonomy" id="1834193"/>
    <lineage>
        <taxon>Bacteria</taxon>
        <taxon>Bacillati</taxon>
        <taxon>Bacillota</taxon>
        <taxon>Bacilli</taxon>
        <taxon>Lactobacillales</taxon>
        <taxon>Enterococcaceae</taxon>
        <taxon>Enterococcus</taxon>
    </lineage>
</organism>
<evidence type="ECO:0000256" key="3">
    <source>
        <dbReference type="RuleBase" id="RU000363"/>
    </source>
</evidence>
<dbReference type="CDD" id="cd05374">
    <property type="entry name" value="17beta-HSD-like_SDR_c"/>
    <property type="match status" value="1"/>
</dbReference>
<dbReference type="SUPFAM" id="SSF51735">
    <property type="entry name" value="NAD(P)-binding Rossmann-fold domains"/>
    <property type="match status" value="1"/>
</dbReference>
<keyword evidence="2" id="KW-0560">Oxidoreductase</keyword>
<protein>
    <recommendedName>
        <fullName evidence="7">Short chain dehydrogenase</fullName>
    </recommendedName>
</protein>
<dbReference type="EMBL" id="CP147247">
    <property type="protein sequence ID" value="WYJ91987.1"/>
    <property type="molecule type" value="Genomic_DNA"/>
</dbReference>
<accession>A0A242K641</accession>
<dbReference type="Proteomes" id="UP000195141">
    <property type="component" value="Chromosome"/>
</dbReference>
<dbReference type="OrthoDB" id="9775296at2"/>
<dbReference type="PANTHER" id="PTHR43976:SF16">
    <property type="entry name" value="SHORT-CHAIN DEHYDROGENASE_REDUCTASE FAMILY PROTEIN"/>
    <property type="match status" value="1"/>
</dbReference>
<evidence type="ECO:0000313" key="6">
    <source>
        <dbReference type="Proteomes" id="UP000195141"/>
    </source>
</evidence>
<dbReference type="GO" id="GO:0016491">
    <property type="term" value="F:oxidoreductase activity"/>
    <property type="evidence" value="ECO:0007669"/>
    <property type="project" value="UniProtKB-KW"/>
</dbReference>
<dbReference type="PRINTS" id="PR00080">
    <property type="entry name" value="SDRFAMILY"/>
</dbReference>
<comment type="similarity">
    <text evidence="1 3">Belongs to the short-chain dehydrogenases/reductases (SDR) family.</text>
</comment>
<dbReference type="InterPro" id="IPR051911">
    <property type="entry name" value="SDR_oxidoreductase"/>
</dbReference>
<evidence type="ECO:0008006" key="7">
    <source>
        <dbReference type="Google" id="ProtNLM"/>
    </source>
</evidence>